<feature type="transmembrane region" description="Helical" evidence="10">
    <location>
        <begin position="509"/>
        <end position="527"/>
    </location>
</feature>
<dbReference type="NCBIfam" id="TIGR00728">
    <property type="entry name" value="OPT_sfam"/>
    <property type="match status" value="2"/>
</dbReference>
<feature type="transmembrane region" description="Helical" evidence="10">
    <location>
        <begin position="742"/>
        <end position="765"/>
    </location>
</feature>
<feature type="transmembrane region" description="Helical" evidence="10">
    <location>
        <begin position="896"/>
        <end position="914"/>
    </location>
</feature>
<proteinExistence type="inferred from homology"/>
<comment type="similarity">
    <text evidence="2">Belongs to the oligopeptide OPT transporter family.</text>
</comment>
<evidence type="ECO:0000313" key="11">
    <source>
        <dbReference type="EMBL" id="PSN72030.1"/>
    </source>
</evidence>
<feature type="transmembrane region" description="Helical" evidence="10">
    <location>
        <begin position="297"/>
        <end position="315"/>
    </location>
</feature>
<feature type="region of interest" description="Disordered" evidence="9">
    <location>
        <begin position="663"/>
        <end position="690"/>
    </location>
</feature>
<dbReference type="GO" id="GO:0015031">
    <property type="term" value="P:protein transport"/>
    <property type="evidence" value="ECO:0007669"/>
    <property type="project" value="UniProtKB-KW"/>
</dbReference>
<feature type="compositionally biased region" description="Basic residues" evidence="9">
    <location>
        <begin position="121"/>
        <end position="131"/>
    </location>
</feature>
<evidence type="ECO:0000256" key="3">
    <source>
        <dbReference type="ARBA" id="ARBA00022448"/>
    </source>
</evidence>
<keyword evidence="4 10" id="KW-0812">Transmembrane</keyword>
<feature type="transmembrane region" description="Helical" evidence="10">
    <location>
        <begin position="539"/>
        <end position="566"/>
    </location>
</feature>
<feature type="region of interest" description="Disordered" evidence="9">
    <location>
        <begin position="210"/>
        <end position="252"/>
    </location>
</feature>
<evidence type="ECO:0000313" key="12">
    <source>
        <dbReference type="Proteomes" id="UP000240883"/>
    </source>
</evidence>
<protein>
    <submittedName>
        <fullName evidence="11">OPT-domain-containing protein</fullName>
    </submittedName>
</protein>
<feature type="transmembrane region" description="Helical" evidence="10">
    <location>
        <begin position="272"/>
        <end position="290"/>
    </location>
</feature>
<feature type="compositionally biased region" description="Acidic residues" evidence="9">
    <location>
        <begin position="224"/>
        <end position="236"/>
    </location>
</feature>
<feature type="transmembrane region" description="Helical" evidence="10">
    <location>
        <begin position="617"/>
        <end position="640"/>
    </location>
</feature>
<keyword evidence="8 10" id="KW-0472">Membrane</keyword>
<dbReference type="AlphaFoldDB" id="A0A2T2P2W2"/>
<evidence type="ECO:0000256" key="8">
    <source>
        <dbReference type="ARBA" id="ARBA00023136"/>
    </source>
</evidence>
<evidence type="ECO:0000256" key="9">
    <source>
        <dbReference type="SAM" id="MobiDB-lite"/>
    </source>
</evidence>
<feature type="transmembrane region" description="Helical" evidence="10">
    <location>
        <begin position="943"/>
        <end position="959"/>
    </location>
</feature>
<keyword evidence="7 10" id="KW-1133">Transmembrane helix</keyword>
<comment type="subcellular location">
    <subcellularLocation>
        <location evidence="1">Membrane</location>
        <topology evidence="1">Multi-pass membrane protein</topology>
    </subcellularLocation>
</comment>
<feature type="transmembrane region" description="Helical" evidence="10">
    <location>
        <begin position="824"/>
        <end position="843"/>
    </location>
</feature>
<feature type="region of interest" description="Disordered" evidence="9">
    <location>
        <begin position="1"/>
        <end position="185"/>
    </location>
</feature>
<keyword evidence="6" id="KW-0653">Protein transport</keyword>
<keyword evidence="3" id="KW-0813">Transport</keyword>
<dbReference type="Proteomes" id="UP000240883">
    <property type="component" value="Unassembled WGS sequence"/>
</dbReference>
<dbReference type="OrthoDB" id="9986677at2759"/>
<evidence type="ECO:0000256" key="6">
    <source>
        <dbReference type="ARBA" id="ARBA00022927"/>
    </source>
</evidence>
<organism evidence="11 12">
    <name type="scientific">Corynespora cassiicola Philippines</name>
    <dbReference type="NCBI Taxonomy" id="1448308"/>
    <lineage>
        <taxon>Eukaryota</taxon>
        <taxon>Fungi</taxon>
        <taxon>Dikarya</taxon>
        <taxon>Ascomycota</taxon>
        <taxon>Pezizomycotina</taxon>
        <taxon>Dothideomycetes</taxon>
        <taxon>Pleosporomycetidae</taxon>
        <taxon>Pleosporales</taxon>
        <taxon>Corynesporascaceae</taxon>
        <taxon>Corynespora</taxon>
    </lineage>
</organism>
<feature type="compositionally biased region" description="Low complexity" evidence="9">
    <location>
        <begin position="8"/>
        <end position="21"/>
    </location>
</feature>
<accession>A0A2T2P2W2</accession>
<evidence type="ECO:0000256" key="7">
    <source>
        <dbReference type="ARBA" id="ARBA00022989"/>
    </source>
</evidence>
<dbReference type="EMBL" id="KZ678130">
    <property type="protein sequence ID" value="PSN72030.1"/>
    <property type="molecule type" value="Genomic_DNA"/>
</dbReference>
<feature type="compositionally biased region" description="Polar residues" evidence="9">
    <location>
        <begin position="211"/>
        <end position="220"/>
    </location>
</feature>
<feature type="transmembrane region" description="Helical" evidence="10">
    <location>
        <begin position="980"/>
        <end position="999"/>
    </location>
</feature>
<dbReference type="NCBIfam" id="TIGR00727">
    <property type="entry name" value="ISP4_OPT"/>
    <property type="match status" value="1"/>
</dbReference>
<dbReference type="GO" id="GO:0016020">
    <property type="term" value="C:membrane"/>
    <property type="evidence" value="ECO:0007669"/>
    <property type="project" value="UniProtKB-SubCell"/>
</dbReference>
<name>A0A2T2P2W2_CORCC</name>
<gene>
    <name evidence="11" type="ORF">BS50DRAFT_241700</name>
</gene>
<evidence type="ECO:0000256" key="4">
    <source>
        <dbReference type="ARBA" id="ARBA00022692"/>
    </source>
</evidence>
<feature type="compositionally biased region" description="Basic and acidic residues" evidence="9">
    <location>
        <begin position="237"/>
        <end position="246"/>
    </location>
</feature>
<evidence type="ECO:0000256" key="5">
    <source>
        <dbReference type="ARBA" id="ARBA00022856"/>
    </source>
</evidence>
<reference evidence="11 12" key="1">
    <citation type="journal article" date="2018" name="Front. Microbiol.">
        <title>Genome-Wide Analysis of Corynespora cassiicola Leaf Fall Disease Putative Effectors.</title>
        <authorList>
            <person name="Lopez D."/>
            <person name="Ribeiro S."/>
            <person name="Label P."/>
            <person name="Fumanal B."/>
            <person name="Venisse J.S."/>
            <person name="Kohler A."/>
            <person name="de Oliveira R.R."/>
            <person name="Labutti K."/>
            <person name="Lipzen A."/>
            <person name="Lail K."/>
            <person name="Bauer D."/>
            <person name="Ohm R.A."/>
            <person name="Barry K.W."/>
            <person name="Spatafora J."/>
            <person name="Grigoriev I.V."/>
            <person name="Martin F.M."/>
            <person name="Pujade-Renaud V."/>
        </authorList>
    </citation>
    <scope>NUCLEOTIDE SEQUENCE [LARGE SCALE GENOMIC DNA]</scope>
    <source>
        <strain evidence="11 12">Philippines</strain>
    </source>
</reference>
<evidence type="ECO:0000256" key="10">
    <source>
        <dbReference type="SAM" id="Phobius"/>
    </source>
</evidence>
<sequence length="1035" mass="114579">MESDGRPLLAASSSSASLSSSRGATPSAHPATPPDGYELRPLPPNPRSTAPAKRVPHDDLDLAASSTDPLQLPEEREMSRAPLLVRSSPAQGTGSYGGLPVLSMSSSPESEDHHVTSFLQRNKKKKGKSKLRHSEAAESRLSTIRSHGDSVRSEPVYTTSRSRRRSSRDPSNTTALDDALEGQEESHLEARFNAGGTVPIAVGGAPRAFESLQTSSSSSHVDGADDDSTSESDDLDEVKTNGHPQDDSPYAQVRAAVPPTDDISLSINTPRMWTLSILFAILGSSTNLFFSLRYPSVSITPIIALLLVHPLGLFWDSVLKRPGDPDETFVHGALQSEGGAPYASSGTSRIPRSKASKRQRFRLWLAQGRWNQKEHCCVYISSNVSFGFAFATDVIVEQTKFYHQDLGVVYQVLLTLSTQILGYALAGLTRQYLVRPSGMVWPSTLVSTSMFTTLHKDENKPADGWTISSSKFFVRVFGGSLAFYFLPGLLFPALSYFNVITWFAPKNVVIANLFGVSSGLGLFPLTFDWGQIAYIGSPLVTPFWAALNILGGLVVVMWIAAPLMYYANVMYSSYMPILSSVVWDNTGNMYDVSKILTDDFLFDEKAYENYSRVFLPITYVLSYALQFAALTALISHTALWHGKDIWRQWKRSWAEIRRKPSAEYEPVPTNGDSDGRPASPKMYRSSTTSEPELEDLLNSEDVHNRLMRRYEDVPISWYLLTGVSMLAIGIFVVEYYPIHLPWYGLLLALAIGATLFIPIGIVMAITNQQSSLYLICQLICGVVFPGRPVANMVFTTYGYISSTQGLKFSSDLKLGHYMKIPPKILFNLQLSATIISSLTQIGVLNWMLAFIPGICTTEAINGFNCPIARVHFNGSILWGVVGPQRFFGPGALYRPLVWAFLFGFLAPIGLWLLARNNRKSVLRRINFAVVFGSLSWIPPATGLNFSVWAIVCYVFNYEIRKRRKNWWKKYNMTLSAALDSGLAVGVVVIFFGIVFPGWMKGFKWWGTEVYKQGCDYQACPYKSVPDGQTFGPGSW</sequence>
<keyword evidence="12" id="KW-1185">Reference proteome</keyword>
<dbReference type="PANTHER" id="PTHR22601">
    <property type="entry name" value="ISP4 LIKE PROTEIN"/>
    <property type="match status" value="1"/>
</dbReference>
<dbReference type="InterPro" id="IPR004813">
    <property type="entry name" value="OPT"/>
</dbReference>
<keyword evidence="5" id="KW-0571">Peptide transport</keyword>
<dbReference type="GO" id="GO:0035673">
    <property type="term" value="F:oligopeptide transmembrane transporter activity"/>
    <property type="evidence" value="ECO:0007669"/>
    <property type="project" value="InterPro"/>
</dbReference>
<dbReference type="Pfam" id="PF03169">
    <property type="entry name" value="OPT"/>
    <property type="match status" value="1"/>
</dbReference>
<dbReference type="InterPro" id="IPR004648">
    <property type="entry name" value="Oligpept_transpt"/>
</dbReference>
<feature type="transmembrane region" description="Helical" evidence="10">
    <location>
        <begin position="408"/>
        <end position="429"/>
    </location>
</feature>
<evidence type="ECO:0000256" key="1">
    <source>
        <dbReference type="ARBA" id="ARBA00004141"/>
    </source>
</evidence>
<feature type="transmembrane region" description="Helical" evidence="10">
    <location>
        <begin position="481"/>
        <end position="503"/>
    </location>
</feature>
<evidence type="ECO:0000256" key="2">
    <source>
        <dbReference type="ARBA" id="ARBA00008807"/>
    </source>
</evidence>
<feature type="transmembrane region" description="Helical" evidence="10">
    <location>
        <begin position="715"/>
        <end position="736"/>
    </location>
</feature>